<dbReference type="OrthoDB" id="3344950at2759"/>
<dbReference type="STRING" id="135208.A0A4Z0A963"/>
<dbReference type="AlphaFoldDB" id="A0A4Z0A963"/>
<keyword evidence="2" id="KW-1185">Reference proteome</keyword>
<accession>A0A4Z0A963</accession>
<name>A0A4Z0A963_9AGAM</name>
<evidence type="ECO:0000313" key="2">
    <source>
        <dbReference type="Proteomes" id="UP000298061"/>
    </source>
</evidence>
<comment type="caution">
    <text evidence="1">The sequence shown here is derived from an EMBL/GenBank/DDBJ whole genome shotgun (WGS) entry which is preliminary data.</text>
</comment>
<evidence type="ECO:0000313" key="1">
    <source>
        <dbReference type="EMBL" id="TFY82814.1"/>
    </source>
</evidence>
<dbReference type="Proteomes" id="UP000298061">
    <property type="component" value="Unassembled WGS sequence"/>
</dbReference>
<gene>
    <name evidence="1" type="ORF">EWM64_g1201</name>
</gene>
<organism evidence="1 2">
    <name type="scientific">Hericium alpestre</name>
    <dbReference type="NCBI Taxonomy" id="135208"/>
    <lineage>
        <taxon>Eukaryota</taxon>
        <taxon>Fungi</taxon>
        <taxon>Dikarya</taxon>
        <taxon>Basidiomycota</taxon>
        <taxon>Agaricomycotina</taxon>
        <taxon>Agaricomycetes</taxon>
        <taxon>Russulales</taxon>
        <taxon>Hericiaceae</taxon>
        <taxon>Hericium</taxon>
    </lineage>
</organism>
<sequence length="152" mass="17121">MATAEQVILNEPHTPHPNALEAFHVVEHQIKQAILKSRHNWDKHEPKMWARASSLADHQLVGFNLKDDLMQVRSGPTSYGSIILGKIRIPAVQDEQGEGFIHVRIFDPVNRGTEDVKFHSIFTDEGNKNADGQATTWQAIQTASTPLEFFTE</sequence>
<proteinExistence type="predicted"/>
<reference evidence="1 2" key="1">
    <citation type="submission" date="2019-02" db="EMBL/GenBank/DDBJ databases">
        <title>Genome sequencing of the rare red list fungi Hericium alpestre (H. flagellum).</title>
        <authorList>
            <person name="Buettner E."/>
            <person name="Kellner H."/>
        </authorList>
    </citation>
    <scope>NUCLEOTIDE SEQUENCE [LARGE SCALE GENOMIC DNA]</scope>
    <source>
        <strain evidence="1 2">DSM 108284</strain>
    </source>
</reference>
<protein>
    <submittedName>
        <fullName evidence="1">Uncharacterized protein</fullName>
    </submittedName>
</protein>
<dbReference type="EMBL" id="SFCI01000077">
    <property type="protein sequence ID" value="TFY82814.1"/>
    <property type="molecule type" value="Genomic_DNA"/>
</dbReference>